<feature type="compositionally biased region" description="Basic residues" evidence="1">
    <location>
        <begin position="144"/>
        <end position="159"/>
    </location>
</feature>
<proteinExistence type="predicted"/>
<feature type="region of interest" description="Disordered" evidence="1">
    <location>
        <begin position="42"/>
        <end position="206"/>
    </location>
</feature>
<reference evidence="2 3" key="1">
    <citation type="journal article" date="2019" name="Fungal Biol. Biotechnol.">
        <title>Draft genome sequence of fastidious pathogen Ceratobasidium theobromae, which causes vascular-streak dieback in Theobroma cacao.</title>
        <authorList>
            <person name="Ali S.S."/>
            <person name="Asman A."/>
            <person name="Shao J."/>
            <person name="Firmansyah A.P."/>
            <person name="Susilo A.W."/>
            <person name="Rosmana A."/>
            <person name="McMahon P."/>
            <person name="Junaid M."/>
            <person name="Guest D."/>
            <person name="Kheng T.Y."/>
            <person name="Meinhardt L.W."/>
            <person name="Bailey B.A."/>
        </authorList>
    </citation>
    <scope>NUCLEOTIDE SEQUENCE [LARGE SCALE GENOMIC DNA]</scope>
    <source>
        <strain evidence="2 3">CT2</strain>
    </source>
</reference>
<evidence type="ECO:0000256" key="1">
    <source>
        <dbReference type="SAM" id="MobiDB-lite"/>
    </source>
</evidence>
<dbReference type="Proteomes" id="UP000383932">
    <property type="component" value="Unassembled WGS sequence"/>
</dbReference>
<name>A0A5N5QXQ6_9AGAM</name>
<sequence length="206" mass="22541">MAPPAPKKSHIPKFNAGHLNPHQAKKLKKQWLEVQKIKAAYRAQKRRMGLGTTQTPPESGKAGGGAEAGDPSEGDATDGEPPVRSDGALVEAITDPRGDGEERAIQKSSKKLKSNAKTAKTHDPGLSLREMAREAYLPASLHTYKSHPLRRQTHGKHNTRGQTNSTSHHARVNRKQTTPGNRPGRGQPNMAKRMNVLLEKIKQTNQ</sequence>
<organism evidence="2 3">
    <name type="scientific">Ceratobasidium theobromae</name>
    <dbReference type="NCBI Taxonomy" id="1582974"/>
    <lineage>
        <taxon>Eukaryota</taxon>
        <taxon>Fungi</taxon>
        <taxon>Dikarya</taxon>
        <taxon>Basidiomycota</taxon>
        <taxon>Agaricomycotina</taxon>
        <taxon>Agaricomycetes</taxon>
        <taxon>Cantharellales</taxon>
        <taxon>Ceratobasidiaceae</taxon>
        <taxon>Ceratobasidium</taxon>
    </lineage>
</organism>
<feature type="region of interest" description="Disordered" evidence="1">
    <location>
        <begin position="1"/>
        <end position="28"/>
    </location>
</feature>
<gene>
    <name evidence="2" type="ORF">CTheo_95</name>
</gene>
<keyword evidence="3" id="KW-1185">Reference proteome</keyword>
<accession>A0A5N5QXQ6</accession>
<comment type="caution">
    <text evidence="2">The sequence shown here is derived from an EMBL/GenBank/DDBJ whole genome shotgun (WGS) entry which is preliminary data.</text>
</comment>
<feature type="compositionally biased region" description="Basic and acidic residues" evidence="1">
    <location>
        <begin position="94"/>
        <end position="105"/>
    </location>
</feature>
<dbReference type="EMBL" id="SSOP01000001">
    <property type="protein sequence ID" value="KAB5596458.1"/>
    <property type="molecule type" value="Genomic_DNA"/>
</dbReference>
<evidence type="ECO:0000313" key="2">
    <source>
        <dbReference type="EMBL" id="KAB5596458.1"/>
    </source>
</evidence>
<dbReference type="AlphaFoldDB" id="A0A5N5QXQ6"/>
<evidence type="ECO:0000313" key="3">
    <source>
        <dbReference type="Proteomes" id="UP000383932"/>
    </source>
</evidence>
<dbReference type="OrthoDB" id="3365439at2759"/>
<evidence type="ECO:0008006" key="4">
    <source>
        <dbReference type="Google" id="ProtNLM"/>
    </source>
</evidence>
<protein>
    <recommendedName>
        <fullName evidence="4">rRNA-processing protein FYV7</fullName>
    </recommendedName>
</protein>